<keyword evidence="5" id="KW-0961">Cell wall biogenesis/degradation</keyword>
<dbReference type="EMBL" id="ML120479">
    <property type="protein sequence ID" value="RPA92138.1"/>
    <property type="molecule type" value="Genomic_DNA"/>
</dbReference>
<dbReference type="PANTHER" id="PTHR31297:SF34">
    <property type="entry name" value="GLUCAN 1,3-BETA-GLUCOSIDASE 2"/>
    <property type="match status" value="1"/>
</dbReference>
<keyword evidence="8" id="KW-0732">Signal</keyword>
<name>A0A3N4J4W3_9PEZI</name>
<dbReference type="EC" id="3.2.1.58" evidence="7"/>
<dbReference type="PANTHER" id="PTHR31297">
    <property type="entry name" value="GLUCAN ENDO-1,6-BETA-GLUCOSIDASE B"/>
    <property type="match status" value="1"/>
</dbReference>
<proteinExistence type="inferred from homology"/>
<evidence type="ECO:0000313" key="9">
    <source>
        <dbReference type="EMBL" id="RPA92138.1"/>
    </source>
</evidence>
<organism evidence="9 10">
    <name type="scientific">Choiromyces venosus 120613-1</name>
    <dbReference type="NCBI Taxonomy" id="1336337"/>
    <lineage>
        <taxon>Eukaryota</taxon>
        <taxon>Fungi</taxon>
        <taxon>Dikarya</taxon>
        <taxon>Ascomycota</taxon>
        <taxon>Pezizomycotina</taxon>
        <taxon>Pezizomycetes</taxon>
        <taxon>Pezizales</taxon>
        <taxon>Tuberaceae</taxon>
        <taxon>Choiromyces</taxon>
    </lineage>
</organism>
<feature type="signal peptide" evidence="8">
    <location>
        <begin position="1"/>
        <end position="22"/>
    </location>
</feature>
<keyword evidence="3" id="KW-0325">Glycoprotein</keyword>
<dbReference type="OrthoDB" id="1887033at2759"/>
<evidence type="ECO:0000256" key="6">
    <source>
        <dbReference type="ARBA" id="ARBA00036824"/>
    </source>
</evidence>
<keyword evidence="10" id="KW-1185">Reference proteome</keyword>
<reference evidence="9 10" key="1">
    <citation type="journal article" date="2018" name="Nat. Ecol. Evol.">
        <title>Pezizomycetes genomes reveal the molecular basis of ectomycorrhizal truffle lifestyle.</title>
        <authorList>
            <person name="Murat C."/>
            <person name="Payen T."/>
            <person name="Noel B."/>
            <person name="Kuo A."/>
            <person name="Morin E."/>
            <person name="Chen J."/>
            <person name="Kohler A."/>
            <person name="Krizsan K."/>
            <person name="Balestrini R."/>
            <person name="Da Silva C."/>
            <person name="Montanini B."/>
            <person name="Hainaut M."/>
            <person name="Levati E."/>
            <person name="Barry K.W."/>
            <person name="Belfiori B."/>
            <person name="Cichocki N."/>
            <person name="Clum A."/>
            <person name="Dockter R.B."/>
            <person name="Fauchery L."/>
            <person name="Guy J."/>
            <person name="Iotti M."/>
            <person name="Le Tacon F."/>
            <person name="Lindquist E.A."/>
            <person name="Lipzen A."/>
            <person name="Malagnac F."/>
            <person name="Mello A."/>
            <person name="Molinier V."/>
            <person name="Miyauchi S."/>
            <person name="Poulain J."/>
            <person name="Riccioni C."/>
            <person name="Rubini A."/>
            <person name="Sitrit Y."/>
            <person name="Splivallo R."/>
            <person name="Traeger S."/>
            <person name="Wang M."/>
            <person name="Zifcakova L."/>
            <person name="Wipf D."/>
            <person name="Zambonelli A."/>
            <person name="Paolocci F."/>
            <person name="Nowrousian M."/>
            <person name="Ottonello S."/>
            <person name="Baldrian P."/>
            <person name="Spatafora J.W."/>
            <person name="Henrissat B."/>
            <person name="Nagy L.G."/>
            <person name="Aury J.M."/>
            <person name="Wincker P."/>
            <person name="Grigoriev I.V."/>
            <person name="Bonfante P."/>
            <person name="Martin F.M."/>
        </authorList>
    </citation>
    <scope>NUCLEOTIDE SEQUENCE [LARGE SCALE GENOMIC DNA]</scope>
    <source>
        <strain evidence="9 10">120613-1</strain>
    </source>
</reference>
<dbReference type="InterPro" id="IPR050386">
    <property type="entry name" value="Glycosyl_hydrolase_5"/>
</dbReference>
<dbReference type="InterPro" id="IPR017853">
    <property type="entry name" value="GH"/>
</dbReference>
<evidence type="ECO:0000313" key="10">
    <source>
        <dbReference type="Proteomes" id="UP000276215"/>
    </source>
</evidence>
<sequence length="349" mass="39575">MKFPTTCFIILLFPLLPTLIHCWLPGVNLGGLFIIESRMMQDAWNRTGCADKKSEFDCVLKLGQPAANAISSPGPNTIRIPLGYWMLEALVYKDSGHFPQGGFPYPVKVCEWAKNAGIYRSKPSQNSSRQAPASMHQDFQYERAYKLLEWMIKNRAHEPIPVQEQPDTKVPSHRILAVEKSLNVDAGKYLHIQMMNEKWGGGNPNASLEELYYAFYGDHHCVKWTPNVPVSKDGYMRHSCTNSRAGNWQVVVGEWSLSVNDKAEWGAEFGLESPGAKEWYRGWCAAQVVSYEKNEGWVFWNWKVDWIGGRNDWRWGYKSAVEAGVIPKDPGEAYKMGACAGFDNVNTLR</sequence>
<dbReference type="GO" id="GO:0009986">
    <property type="term" value="C:cell surface"/>
    <property type="evidence" value="ECO:0007669"/>
    <property type="project" value="TreeGrafter"/>
</dbReference>
<dbReference type="Gene3D" id="3.20.20.80">
    <property type="entry name" value="Glycosidases"/>
    <property type="match status" value="2"/>
</dbReference>
<evidence type="ECO:0000256" key="4">
    <source>
        <dbReference type="ARBA" id="ARBA00023295"/>
    </source>
</evidence>
<dbReference type="SUPFAM" id="SSF51445">
    <property type="entry name" value="(Trans)glycosidases"/>
    <property type="match status" value="1"/>
</dbReference>
<keyword evidence="2 9" id="KW-0378">Hydrolase</keyword>
<dbReference type="GO" id="GO:0009251">
    <property type="term" value="P:glucan catabolic process"/>
    <property type="evidence" value="ECO:0007669"/>
    <property type="project" value="TreeGrafter"/>
</dbReference>
<keyword evidence="4" id="KW-0326">Glycosidase</keyword>
<dbReference type="AlphaFoldDB" id="A0A3N4J4W3"/>
<evidence type="ECO:0000256" key="8">
    <source>
        <dbReference type="SAM" id="SignalP"/>
    </source>
</evidence>
<protein>
    <recommendedName>
        <fullName evidence="7">glucan 1,3-beta-glucosidase</fullName>
        <ecNumber evidence="7">3.2.1.58</ecNumber>
    </recommendedName>
</protein>
<dbReference type="GO" id="GO:0004338">
    <property type="term" value="F:glucan exo-1,3-beta-glucosidase activity"/>
    <property type="evidence" value="ECO:0007669"/>
    <property type="project" value="UniProtKB-EC"/>
</dbReference>
<evidence type="ECO:0000256" key="1">
    <source>
        <dbReference type="ARBA" id="ARBA00005641"/>
    </source>
</evidence>
<dbReference type="Proteomes" id="UP000276215">
    <property type="component" value="Unassembled WGS sequence"/>
</dbReference>
<evidence type="ECO:0000256" key="3">
    <source>
        <dbReference type="ARBA" id="ARBA00023180"/>
    </source>
</evidence>
<gene>
    <name evidence="9" type="ORF">L873DRAFT_1831186</name>
</gene>
<evidence type="ECO:0000256" key="2">
    <source>
        <dbReference type="ARBA" id="ARBA00022801"/>
    </source>
</evidence>
<dbReference type="GO" id="GO:0071555">
    <property type="term" value="P:cell wall organization"/>
    <property type="evidence" value="ECO:0007669"/>
    <property type="project" value="UniProtKB-KW"/>
</dbReference>
<comment type="similarity">
    <text evidence="1">Belongs to the glycosyl hydrolase 5 (cellulase A) family.</text>
</comment>
<dbReference type="STRING" id="1336337.A0A3N4J4W3"/>
<feature type="chain" id="PRO_5018137661" description="glucan 1,3-beta-glucosidase" evidence="8">
    <location>
        <begin position="23"/>
        <end position="349"/>
    </location>
</feature>
<dbReference type="GO" id="GO:0005576">
    <property type="term" value="C:extracellular region"/>
    <property type="evidence" value="ECO:0007669"/>
    <property type="project" value="TreeGrafter"/>
</dbReference>
<accession>A0A3N4J4W3</accession>
<evidence type="ECO:0000256" key="7">
    <source>
        <dbReference type="ARBA" id="ARBA00038929"/>
    </source>
</evidence>
<evidence type="ECO:0000256" key="5">
    <source>
        <dbReference type="ARBA" id="ARBA00023316"/>
    </source>
</evidence>
<comment type="catalytic activity">
    <reaction evidence="6">
        <text>Successive hydrolysis of beta-D-glucose units from the non-reducing ends of (1-&gt;3)-beta-D-glucans, releasing alpha-glucose.</text>
        <dbReference type="EC" id="3.2.1.58"/>
    </reaction>
</comment>